<keyword evidence="4" id="KW-1185">Reference proteome</keyword>
<dbReference type="Proteomes" id="UP000269265">
    <property type="component" value="Unassembled WGS sequence"/>
</dbReference>
<dbReference type="RefSeq" id="WP_125242632.1">
    <property type="nucleotide sequence ID" value="NZ_RSED01000005.1"/>
</dbReference>
<dbReference type="Pfam" id="PF07238">
    <property type="entry name" value="PilZ"/>
    <property type="match status" value="1"/>
</dbReference>
<dbReference type="OrthoDB" id="8900821at2"/>
<reference evidence="3 4" key="1">
    <citation type="submission" date="2018-12" db="EMBL/GenBank/DDBJ databases">
        <title>The whole draft genome of Aquabacterium sp. SJQ9.</title>
        <authorList>
            <person name="Sun L."/>
            <person name="Gao X."/>
            <person name="Chen W."/>
            <person name="Huang K."/>
        </authorList>
    </citation>
    <scope>NUCLEOTIDE SEQUENCE [LARGE SCALE GENOMIC DNA]</scope>
    <source>
        <strain evidence="3 4">SJQ9</strain>
    </source>
</reference>
<evidence type="ECO:0000259" key="2">
    <source>
        <dbReference type="Pfam" id="PF07238"/>
    </source>
</evidence>
<evidence type="ECO:0000313" key="3">
    <source>
        <dbReference type="EMBL" id="RRS04814.1"/>
    </source>
</evidence>
<gene>
    <name evidence="3" type="ORF">EIP75_07450</name>
</gene>
<dbReference type="GO" id="GO:0035438">
    <property type="term" value="F:cyclic-di-GMP binding"/>
    <property type="evidence" value="ECO:0007669"/>
    <property type="project" value="InterPro"/>
</dbReference>
<name>A0A3R8TCW5_9BURK</name>
<evidence type="ECO:0000313" key="4">
    <source>
        <dbReference type="Proteomes" id="UP000269265"/>
    </source>
</evidence>
<sequence length="127" mass="13597">MMSSAPPPASQDTDQRPGASPTDSRRRHDRINLSCPVQVQIKGGLERQGLVQDLSLQGLSLITARPIEPGSRCLLQFDLPLPGGIRQVALPAKAVYSSYTGPGAFRIGMLFMALAPEDQAAVRDMLG</sequence>
<feature type="region of interest" description="Disordered" evidence="1">
    <location>
        <begin position="1"/>
        <end position="32"/>
    </location>
</feature>
<organism evidence="3 4">
    <name type="scientific">Aquabacterium soli</name>
    <dbReference type="NCBI Taxonomy" id="2493092"/>
    <lineage>
        <taxon>Bacteria</taxon>
        <taxon>Pseudomonadati</taxon>
        <taxon>Pseudomonadota</taxon>
        <taxon>Betaproteobacteria</taxon>
        <taxon>Burkholderiales</taxon>
        <taxon>Aquabacterium</taxon>
    </lineage>
</organism>
<evidence type="ECO:0000256" key="1">
    <source>
        <dbReference type="SAM" id="MobiDB-lite"/>
    </source>
</evidence>
<comment type="caution">
    <text evidence="3">The sequence shown here is derived from an EMBL/GenBank/DDBJ whole genome shotgun (WGS) entry which is preliminary data.</text>
</comment>
<dbReference type="AlphaFoldDB" id="A0A3R8TCW5"/>
<feature type="domain" description="PilZ" evidence="2">
    <location>
        <begin position="25"/>
        <end position="125"/>
    </location>
</feature>
<dbReference type="EMBL" id="RSED01000005">
    <property type="protein sequence ID" value="RRS04814.1"/>
    <property type="molecule type" value="Genomic_DNA"/>
</dbReference>
<proteinExistence type="predicted"/>
<dbReference type="Gene3D" id="2.40.10.220">
    <property type="entry name" value="predicted glycosyltransferase like domains"/>
    <property type="match status" value="1"/>
</dbReference>
<accession>A0A3R8TCW5</accession>
<dbReference type="InterPro" id="IPR009875">
    <property type="entry name" value="PilZ_domain"/>
</dbReference>
<dbReference type="SUPFAM" id="SSF141371">
    <property type="entry name" value="PilZ domain-like"/>
    <property type="match status" value="1"/>
</dbReference>
<protein>
    <submittedName>
        <fullName evidence="3">PilZ domain-containing protein</fullName>
    </submittedName>
</protein>